<evidence type="ECO:0000313" key="3">
    <source>
        <dbReference type="Proteomes" id="UP001500902"/>
    </source>
</evidence>
<proteinExistence type="predicted"/>
<reference evidence="3" key="1">
    <citation type="journal article" date="2019" name="Int. J. Syst. Evol. Microbiol.">
        <title>The Global Catalogue of Microorganisms (GCM) 10K type strain sequencing project: providing services to taxonomists for standard genome sequencing and annotation.</title>
        <authorList>
            <consortium name="The Broad Institute Genomics Platform"/>
            <consortium name="The Broad Institute Genome Sequencing Center for Infectious Disease"/>
            <person name="Wu L."/>
            <person name="Ma J."/>
        </authorList>
    </citation>
    <scope>NUCLEOTIDE SEQUENCE [LARGE SCALE GENOMIC DNA]</scope>
    <source>
        <strain evidence="3">JCM 16904</strain>
    </source>
</reference>
<comment type="caution">
    <text evidence="2">The sequence shown here is derived from an EMBL/GenBank/DDBJ whole genome shotgun (WGS) entry which is preliminary data.</text>
</comment>
<sequence>MNDETSSIRNRTGKTVILYQNTGWSGSPDAFLPGSEWDDGKLSNDPIGDNEASSIYVP</sequence>
<evidence type="ECO:0000313" key="2">
    <source>
        <dbReference type="EMBL" id="GAA3716679.1"/>
    </source>
</evidence>
<dbReference type="Pfam" id="PF03995">
    <property type="entry name" value="Inhibitor_I36"/>
    <property type="match status" value="1"/>
</dbReference>
<dbReference type="EMBL" id="BAAAZP010000236">
    <property type="protein sequence ID" value="GAA3716679.1"/>
    <property type="molecule type" value="Genomic_DNA"/>
</dbReference>
<dbReference type="Gene3D" id="2.60.20.10">
    <property type="entry name" value="Crystallins"/>
    <property type="match status" value="1"/>
</dbReference>
<organism evidence="2 3">
    <name type="scientific">Nonomuraea antimicrobica</name>
    <dbReference type="NCBI Taxonomy" id="561173"/>
    <lineage>
        <taxon>Bacteria</taxon>
        <taxon>Bacillati</taxon>
        <taxon>Actinomycetota</taxon>
        <taxon>Actinomycetes</taxon>
        <taxon>Streptosporangiales</taxon>
        <taxon>Streptosporangiaceae</taxon>
        <taxon>Nonomuraea</taxon>
    </lineage>
</organism>
<evidence type="ECO:0000256" key="1">
    <source>
        <dbReference type="SAM" id="MobiDB-lite"/>
    </source>
</evidence>
<accession>A0ABP7ECP1</accession>
<keyword evidence="3" id="KW-1185">Reference proteome</keyword>
<feature type="region of interest" description="Disordered" evidence="1">
    <location>
        <begin position="23"/>
        <end position="58"/>
    </location>
</feature>
<gene>
    <name evidence="2" type="ORF">GCM10022224_097920</name>
</gene>
<dbReference type="Proteomes" id="UP001500902">
    <property type="component" value="Unassembled WGS sequence"/>
</dbReference>
<name>A0ABP7ECP1_9ACTN</name>
<protein>
    <submittedName>
        <fullName evidence="2">Uncharacterized protein</fullName>
    </submittedName>
</protein>